<organism evidence="2 3">
    <name type="scientific">Stratiformator vulcanicus</name>
    <dbReference type="NCBI Taxonomy" id="2527980"/>
    <lineage>
        <taxon>Bacteria</taxon>
        <taxon>Pseudomonadati</taxon>
        <taxon>Planctomycetota</taxon>
        <taxon>Planctomycetia</taxon>
        <taxon>Planctomycetales</taxon>
        <taxon>Planctomycetaceae</taxon>
        <taxon>Stratiformator</taxon>
    </lineage>
</organism>
<name>A0A517QW01_9PLAN</name>
<dbReference type="AlphaFoldDB" id="A0A517QW01"/>
<accession>A0A517QW01</accession>
<evidence type="ECO:0000256" key="1">
    <source>
        <dbReference type="SAM" id="SignalP"/>
    </source>
</evidence>
<dbReference type="Proteomes" id="UP000317318">
    <property type="component" value="Chromosome"/>
</dbReference>
<dbReference type="InterPro" id="IPR006917">
    <property type="entry name" value="SOUL_heme-bd"/>
</dbReference>
<feature type="chain" id="PRO_5022074297" evidence="1">
    <location>
        <begin position="23"/>
        <end position="237"/>
    </location>
</feature>
<dbReference type="Gene3D" id="3.20.80.10">
    <property type="entry name" value="Regulatory factor, effector binding domain"/>
    <property type="match status" value="1"/>
</dbReference>
<keyword evidence="3" id="KW-1185">Reference proteome</keyword>
<dbReference type="Pfam" id="PF04832">
    <property type="entry name" value="SOUL"/>
    <property type="match status" value="1"/>
</dbReference>
<keyword evidence="1" id="KW-0732">Signal</keyword>
<dbReference type="RefSeq" id="WP_145362087.1">
    <property type="nucleotide sequence ID" value="NZ_CP036268.1"/>
</dbReference>
<reference evidence="2 3" key="1">
    <citation type="submission" date="2019-02" db="EMBL/GenBank/DDBJ databases">
        <title>Deep-cultivation of Planctomycetes and their phenomic and genomic characterization uncovers novel biology.</title>
        <authorList>
            <person name="Wiegand S."/>
            <person name="Jogler M."/>
            <person name="Boedeker C."/>
            <person name="Pinto D."/>
            <person name="Vollmers J."/>
            <person name="Rivas-Marin E."/>
            <person name="Kohn T."/>
            <person name="Peeters S.H."/>
            <person name="Heuer A."/>
            <person name="Rast P."/>
            <person name="Oberbeckmann S."/>
            <person name="Bunk B."/>
            <person name="Jeske O."/>
            <person name="Meyerdierks A."/>
            <person name="Storesund J.E."/>
            <person name="Kallscheuer N."/>
            <person name="Luecker S."/>
            <person name="Lage O.M."/>
            <person name="Pohl T."/>
            <person name="Merkel B.J."/>
            <person name="Hornburger P."/>
            <person name="Mueller R.-W."/>
            <person name="Bruemmer F."/>
            <person name="Labrenz M."/>
            <person name="Spormann A.M."/>
            <person name="Op den Camp H."/>
            <person name="Overmann J."/>
            <person name="Amann R."/>
            <person name="Jetten M.S.M."/>
            <person name="Mascher T."/>
            <person name="Medema M.H."/>
            <person name="Devos D.P."/>
            <person name="Kaster A.-K."/>
            <person name="Ovreas L."/>
            <person name="Rohde M."/>
            <person name="Galperin M.Y."/>
            <person name="Jogler C."/>
        </authorList>
    </citation>
    <scope>NUCLEOTIDE SEQUENCE [LARGE SCALE GENOMIC DNA]</scope>
    <source>
        <strain evidence="2 3">Pan189</strain>
    </source>
</reference>
<sequence precursor="true">MFGLRIAMAGFFALGVSMAANAEDLEDSVEVGKVISRISGDAELKIEQSDDKTIYVAGESKVDTPLPVGYPPPTPPGVIEIKQYPKVRRATVGGKGKSALDPMRGTTGAFWPLFAHIKSRGIAMTAPVELDYSDLDDADGEIEWSMSFLYRRLDQGPTNDGVIVDVVDAEPVTVISIGHRGDMDGEALQAGLQELREAIEKSEKWQVAGDPRTMGYNGPNIPRKNRWWEIQLPVQAN</sequence>
<dbReference type="EMBL" id="CP036268">
    <property type="protein sequence ID" value="QDT35821.1"/>
    <property type="molecule type" value="Genomic_DNA"/>
</dbReference>
<evidence type="ECO:0000313" key="2">
    <source>
        <dbReference type="EMBL" id="QDT35821.1"/>
    </source>
</evidence>
<dbReference type="KEGG" id="svp:Pan189_01740"/>
<proteinExistence type="predicted"/>
<protein>
    <submittedName>
        <fullName evidence="2">SOUL heme-binding protein</fullName>
    </submittedName>
</protein>
<dbReference type="SUPFAM" id="SSF55136">
    <property type="entry name" value="Probable bacterial effector-binding domain"/>
    <property type="match status" value="1"/>
</dbReference>
<feature type="signal peptide" evidence="1">
    <location>
        <begin position="1"/>
        <end position="22"/>
    </location>
</feature>
<dbReference type="InterPro" id="IPR011256">
    <property type="entry name" value="Reg_factor_effector_dom_sf"/>
</dbReference>
<evidence type="ECO:0000313" key="3">
    <source>
        <dbReference type="Proteomes" id="UP000317318"/>
    </source>
</evidence>
<gene>
    <name evidence="2" type="ORF">Pan189_01740</name>
</gene>
<dbReference type="OrthoDB" id="263408at2"/>